<reference evidence="1" key="1">
    <citation type="submission" date="2019-02" db="EMBL/GenBank/DDBJ databases">
        <authorList>
            <person name="Gruber-Vodicka R. H."/>
            <person name="Seah K. B. B."/>
        </authorList>
    </citation>
    <scope>NUCLEOTIDE SEQUENCE</scope>
    <source>
        <strain evidence="1">BECK_BZ131</strain>
    </source>
</reference>
<proteinExistence type="predicted"/>
<organism evidence="1">
    <name type="scientific">Candidatus Kentrum sp. FW</name>
    <dbReference type="NCBI Taxonomy" id="2126338"/>
    <lineage>
        <taxon>Bacteria</taxon>
        <taxon>Pseudomonadati</taxon>
        <taxon>Pseudomonadota</taxon>
        <taxon>Gammaproteobacteria</taxon>
        <taxon>Candidatus Kentrum</taxon>
    </lineage>
</organism>
<dbReference type="AlphaFoldDB" id="A0A450TZT6"/>
<evidence type="ECO:0000313" key="1">
    <source>
        <dbReference type="EMBL" id="VFJ75491.1"/>
    </source>
</evidence>
<name>A0A450TZT6_9GAMM</name>
<gene>
    <name evidence="1" type="ORF">BECKFW1821C_GA0114237_10785</name>
</gene>
<sequence length="161" mass="18724">MNKQRECQPCTGCCDGWVRMVIDGVSVRPGSPCPHSTGNGCDDYDNRPEDPCGSFNCGWIIQGSPLPEWMKPNNGKVIVVFDKLNWNRYQVDLAIPVGKRIPRRSLDWLMRYSEKNMRPLIYMEQMVVSGKFQEQQRIFGYGPSAFQRDLLRWKQEGKKFW</sequence>
<dbReference type="EMBL" id="CAADFE010000078">
    <property type="protein sequence ID" value="VFJ75491.1"/>
    <property type="molecule type" value="Genomic_DNA"/>
</dbReference>
<protein>
    <submittedName>
        <fullName evidence="1">Uncharacterized protein</fullName>
    </submittedName>
</protein>
<accession>A0A450TZT6</accession>